<comment type="similarity">
    <text evidence="1">Belongs to the adrenodoxin/putidaredoxin family.</text>
</comment>
<dbReference type="AlphaFoldDB" id="A0A368DMZ4"/>
<dbReference type="GO" id="GO:0009055">
    <property type="term" value="F:electron transfer activity"/>
    <property type="evidence" value="ECO:0007669"/>
    <property type="project" value="TreeGrafter"/>
</dbReference>
<keyword evidence="5" id="KW-0411">Iron-sulfur</keyword>
<evidence type="ECO:0000256" key="1">
    <source>
        <dbReference type="ARBA" id="ARBA00010914"/>
    </source>
</evidence>
<evidence type="ECO:0000256" key="5">
    <source>
        <dbReference type="ARBA" id="ARBA00023014"/>
    </source>
</evidence>
<keyword evidence="2" id="KW-0001">2Fe-2S</keyword>
<keyword evidence="3" id="KW-0479">Metal-binding</keyword>
<proteinExistence type="inferred from homology"/>
<dbReference type="InterPro" id="IPR001055">
    <property type="entry name" value="Adrenodoxin-like"/>
</dbReference>
<evidence type="ECO:0000259" key="7">
    <source>
        <dbReference type="PROSITE" id="PS51085"/>
    </source>
</evidence>
<dbReference type="Gene3D" id="3.10.20.30">
    <property type="match status" value="1"/>
</dbReference>
<dbReference type="InterPro" id="IPR001041">
    <property type="entry name" value="2Fe-2S_ferredoxin-type"/>
</dbReference>
<dbReference type="GO" id="GO:0140647">
    <property type="term" value="P:P450-containing electron transport chain"/>
    <property type="evidence" value="ECO:0007669"/>
    <property type="project" value="InterPro"/>
</dbReference>
<dbReference type="GO" id="GO:0046872">
    <property type="term" value="F:metal ion binding"/>
    <property type="evidence" value="ECO:0007669"/>
    <property type="project" value="UniProtKB-KW"/>
</dbReference>
<dbReference type="InterPro" id="IPR036010">
    <property type="entry name" value="2Fe-2S_ferredoxin-like_sf"/>
</dbReference>
<dbReference type="Proteomes" id="UP000253570">
    <property type="component" value="Unassembled WGS sequence"/>
</dbReference>
<evidence type="ECO:0000256" key="4">
    <source>
        <dbReference type="ARBA" id="ARBA00023004"/>
    </source>
</evidence>
<dbReference type="PANTHER" id="PTHR23426">
    <property type="entry name" value="FERREDOXIN/ADRENODOXIN"/>
    <property type="match status" value="1"/>
</dbReference>
<dbReference type="CDD" id="cd00207">
    <property type="entry name" value="fer2"/>
    <property type="match status" value="1"/>
</dbReference>
<dbReference type="InterPro" id="IPR012675">
    <property type="entry name" value="Beta-grasp_dom_sf"/>
</dbReference>
<comment type="cofactor">
    <cofactor evidence="6">
        <name>[2Fe-2S] cluster</name>
        <dbReference type="ChEBI" id="CHEBI:190135"/>
    </cofactor>
</comment>
<keyword evidence="4" id="KW-0408">Iron</keyword>
<dbReference type="GO" id="GO:0051537">
    <property type="term" value="F:2 iron, 2 sulfur cluster binding"/>
    <property type="evidence" value="ECO:0007669"/>
    <property type="project" value="UniProtKB-KW"/>
</dbReference>
<comment type="caution">
    <text evidence="8">The sequence shown here is derived from an EMBL/GenBank/DDBJ whole genome shotgun (WGS) entry which is preliminary data.</text>
</comment>
<evidence type="ECO:0000256" key="6">
    <source>
        <dbReference type="ARBA" id="ARBA00034078"/>
    </source>
</evidence>
<reference evidence="8 9" key="1">
    <citation type="journal article" date="2018" name="Microbiome">
        <title>Fine metagenomic profile of the Mediterranean stratified and mixed water columns revealed by assembly and recruitment.</title>
        <authorList>
            <person name="Haro-Moreno J.M."/>
            <person name="Lopez-Perez M."/>
            <person name="De La Torre J.R."/>
            <person name="Picazo A."/>
            <person name="Camacho A."/>
            <person name="Rodriguez-Valera F."/>
        </authorList>
    </citation>
    <scope>NUCLEOTIDE SEQUENCE [LARGE SCALE GENOMIC DNA]</scope>
    <source>
        <strain evidence="8">MED-G57</strain>
    </source>
</reference>
<protein>
    <submittedName>
        <fullName evidence="8">2Fe-2S ferredoxin</fullName>
    </submittedName>
</protein>
<dbReference type="SUPFAM" id="SSF54292">
    <property type="entry name" value="2Fe-2S ferredoxin-like"/>
    <property type="match status" value="1"/>
</dbReference>
<dbReference type="PRINTS" id="PR00355">
    <property type="entry name" value="ADRENODOXIN"/>
</dbReference>
<evidence type="ECO:0000256" key="2">
    <source>
        <dbReference type="ARBA" id="ARBA00022714"/>
    </source>
</evidence>
<accession>A0A368DMZ4</accession>
<gene>
    <name evidence="8" type="ORF">DBW71_04455</name>
</gene>
<evidence type="ECO:0000313" key="9">
    <source>
        <dbReference type="Proteomes" id="UP000253570"/>
    </source>
</evidence>
<sequence length="106" mass="11898">MVNINFISSKGVLTKADGLVGETIMECAQKNDIYEIEAECGGGCTCATCHVYIQKEWIEKLEKPTEMEEDMLDFATNVRENSRLSCQIKIDDKLDGLVLETPESQF</sequence>
<dbReference type="EMBL" id="QOQD01000009">
    <property type="protein sequence ID" value="RCL73200.1"/>
    <property type="molecule type" value="Genomic_DNA"/>
</dbReference>
<dbReference type="Pfam" id="PF00111">
    <property type="entry name" value="Fer2"/>
    <property type="match status" value="1"/>
</dbReference>
<organism evidence="8 9">
    <name type="scientific">PS1 clade bacterium</name>
    <dbReference type="NCBI Taxonomy" id="2175152"/>
    <lineage>
        <taxon>Bacteria</taxon>
        <taxon>Pseudomonadati</taxon>
        <taxon>Pseudomonadota</taxon>
        <taxon>Alphaproteobacteria</taxon>
        <taxon>PS1 clade</taxon>
    </lineage>
</organism>
<dbReference type="PROSITE" id="PS51085">
    <property type="entry name" value="2FE2S_FER_2"/>
    <property type="match status" value="1"/>
</dbReference>
<name>A0A368DMZ4_9PROT</name>
<feature type="domain" description="2Fe-2S ferredoxin-type" evidence="7">
    <location>
        <begin position="2"/>
        <end position="105"/>
    </location>
</feature>
<evidence type="ECO:0000313" key="8">
    <source>
        <dbReference type="EMBL" id="RCL73200.1"/>
    </source>
</evidence>
<evidence type="ECO:0000256" key="3">
    <source>
        <dbReference type="ARBA" id="ARBA00022723"/>
    </source>
</evidence>
<dbReference type="PANTHER" id="PTHR23426:SF65">
    <property type="entry name" value="FERREDOXIN-2, MITOCHONDRIAL"/>
    <property type="match status" value="1"/>
</dbReference>